<gene>
    <name evidence="1" type="ORF">IKC_06466</name>
</gene>
<name>A0A9W5R0A7_BACCE</name>
<dbReference type="EMBL" id="AHFK01000116">
    <property type="protein sequence ID" value="EOQ00421.1"/>
    <property type="molecule type" value="Genomic_DNA"/>
</dbReference>
<proteinExistence type="predicted"/>
<evidence type="ECO:0000313" key="2">
    <source>
        <dbReference type="Proteomes" id="UP000014028"/>
    </source>
</evidence>
<accession>A0A9W5R0A7</accession>
<dbReference type="Proteomes" id="UP000014028">
    <property type="component" value="Unassembled WGS sequence"/>
</dbReference>
<organism evidence="1 2">
    <name type="scientific">Bacillus cereus VD184</name>
    <dbReference type="NCBI Taxonomy" id="1053242"/>
    <lineage>
        <taxon>Bacteria</taxon>
        <taxon>Bacillati</taxon>
        <taxon>Bacillota</taxon>
        <taxon>Bacilli</taxon>
        <taxon>Bacillales</taxon>
        <taxon>Bacillaceae</taxon>
        <taxon>Bacillus</taxon>
        <taxon>Bacillus cereus group</taxon>
    </lineage>
</organism>
<protein>
    <recommendedName>
        <fullName evidence="3">Phage protein</fullName>
    </recommendedName>
</protein>
<reference evidence="1 2" key="1">
    <citation type="submission" date="2012-12" db="EMBL/GenBank/DDBJ databases">
        <title>The Genome Sequence of Bacillus cereus VD184.</title>
        <authorList>
            <consortium name="The Broad Institute Genome Sequencing Platform"/>
            <consortium name="The Broad Institute Genome Sequencing Center for Infectious Disease"/>
            <person name="Feldgarden M."/>
            <person name="Van der Auwera G.A."/>
            <person name="Mahillon J."/>
            <person name="Duprez V."/>
            <person name="Timmery S."/>
            <person name="Mattelet C."/>
            <person name="Dierick K."/>
            <person name="Sun M."/>
            <person name="Yu Z."/>
            <person name="Zhu L."/>
            <person name="Hu X."/>
            <person name="Shank E.B."/>
            <person name="Swiecicka I."/>
            <person name="Hansen B.M."/>
            <person name="Andrup L."/>
            <person name="Walker B."/>
            <person name="Young S.K."/>
            <person name="Zeng Q."/>
            <person name="Gargeya S."/>
            <person name="Fitzgerald M."/>
            <person name="Haas B."/>
            <person name="Abouelleil A."/>
            <person name="Alvarado L."/>
            <person name="Arachchi H.M."/>
            <person name="Berlin A.M."/>
            <person name="Chapman S.B."/>
            <person name="Dewar J."/>
            <person name="Goldberg J."/>
            <person name="Griggs A."/>
            <person name="Gujja S."/>
            <person name="Hansen M."/>
            <person name="Howarth C."/>
            <person name="Imamovic A."/>
            <person name="Larimer J."/>
            <person name="McCowan C."/>
            <person name="Murphy C."/>
            <person name="Neiman D."/>
            <person name="Pearson M."/>
            <person name="Priest M."/>
            <person name="Roberts A."/>
            <person name="Saif S."/>
            <person name="Shea T."/>
            <person name="Sisk P."/>
            <person name="Sykes S."/>
            <person name="Wortman J."/>
            <person name="Nusbaum C."/>
            <person name="Birren B."/>
        </authorList>
    </citation>
    <scope>NUCLEOTIDE SEQUENCE [LARGE SCALE GENOMIC DNA]</scope>
    <source>
        <strain evidence="1 2">VD184</strain>
    </source>
</reference>
<evidence type="ECO:0008006" key="3">
    <source>
        <dbReference type="Google" id="ProtNLM"/>
    </source>
</evidence>
<dbReference type="AlphaFoldDB" id="A0A9W5R0A7"/>
<evidence type="ECO:0000313" key="1">
    <source>
        <dbReference type="EMBL" id="EOQ00421.1"/>
    </source>
</evidence>
<sequence>MENKRLQMKINSIKEPTVYRFVKQLEKEGCNEKGYENKKILDILNAWIHLTDIYKETDTMKLAMLLARGGQAPQIDRTVNESETVEKEIVEEVKGIEKEQVDPNEQDYLAMLAGVKQKARQKRENQN</sequence>
<dbReference type="RefSeq" id="WP_016124163.1">
    <property type="nucleotide sequence ID" value="NZ_KB976855.1"/>
</dbReference>
<comment type="caution">
    <text evidence="1">The sequence shown here is derived from an EMBL/GenBank/DDBJ whole genome shotgun (WGS) entry which is preliminary data.</text>
</comment>